<name>A0A964BP85_9CYAN</name>
<dbReference type="SUPFAM" id="SSF47413">
    <property type="entry name" value="lambda repressor-like DNA-binding domains"/>
    <property type="match status" value="1"/>
</dbReference>
<evidence type="ECO:0000313" key="3">
    <source>
        <dbReference type="Proteomes" id="UP000729733"/>
    </source>
</evidence>
<dbReference type="AlphaFoldDB" id="A0A964BP85"/>
<accession>A0A964BP85</accession>
<dbReference type="RefSeq" id="WP_229638816.1">
    <property type="nucleotide sequence ID" value="NZ_JADWDC010000004.1"/>
</dbReference>
<dbReference type="Pfam" id="PF13443">
    <property type="entry name" value="HTH_26"/>
    <property type="match status" value="1"/>
</dbReference>
<feature type="domain" description="HTH cro/C1-type" evidence="1">
    <location>
        <begin position="12"/>
        <end position="62"/>
    </location>
</feature>
<comment type="caution">
    <text evidence="2">The sequence shown here is derived from an EMBL/GenBank/DDBJ whole genome shotgun (WGS) entry which is preliminary data.</text>
</comment>
<evidence type="ECO:0000313" key="2">
    <source>
        <dbReference type="EMBL" id="MCC0175817.1"/>
    </source>
</evidence>
<evidence type="ECO:0000259" key="1">
    <source>
        <dbReference type="Pfam" id="PF13443"/>
    </source>
</evidence>
<dbReference type="GO" id="GO:0003677">
    <property type="term" value="F:DNA binding"/>
    <property type="evidence" value="ECO:0007669"/>
    <property type="project" value="InterPro"/>
</dbReference>
<dbReference type="InterPro" id="IPR010982">
    <property type="entry name" value="Lambda_DNA-bd_dom_sf"/>
</dbReference>
<reference evidence="2" key="1">
    <citation type="journal article" date="2021" name="Antonie Van Leeuwenhoek">
        <title>Draft genome and description of Waterburya agarophytonicola gen. nov. sp. nov. (Pleurocapsales, Cyanobacteria): a seaweed symbiont.</title>
        <authorList>
            <person name="Bonthond G."/>
            <person name="Shalygin S."/>
            <person name="Bayer T."/>
            <person name="Weinberger F."/>
        </authorList>
    </citation>
    <scope>NUCLEOTIDE SEQUENCE</scope>
    <source>
        <strain evidence="2">KI4</strain>
    </source>
</reference>
<proteinExistence type="predicted"/>
<dbReference type="CDD" id="cd00093">
    <property type="entry name" value="HTH_XRE"/>
    <property type="match status" value="1"/>
</dbReference>
<keyword evidence="3" id="KW-1185">Reference proteome</keyword>
<sequence length="87" mass="10011">MLTLGKQMLRWKLREVMARAKITNRELAAELKVHETSVSRMKTADTMPRIDGDTLENLCNCLTKLYKEKGINEIVMPAALFEFTPKQ</sequence>
<dbReference type="InterPro" id="IPR001387">
    <property type="entry name" value="Cro/C1-type_HTH"/>
</dbReference>
<organism evidence="2 3">
    <name type="scientific">Waterburya agarophytonicola KI4</name>
    <dbReference type="NCBI Taxonomy" id="2874699"/>
    <lineage>
        <taxon>Bacteria</taxon>
        <taxon>Bacillati</taxon>
        <taxon>Cyanobacteriota</taxon>
        <taxon>Cyanophyceae</taxon>
        <taxon>Pleurocapsales</taxon>
        <taxon>Hyellaceae</taxon>
        <taxon>Waterburya</taxon>
        <taxon>Waterburya agarophytonicola</taxon>
    </lineage>
</organism>
<protein>
    <submittedName>
        <fullName evidence="2">Helix-turn-helix transcriptional regulator</fullName>
    </submittedName>
</protein>
<dbReference type="Proteomes" id="UP000729733">
    <property type="component" value="Unassembled WGS sequence"/>
</dbReference>
<gene>
    <name evidence="2" type="ORF">I4641_02325</name>
</gene>
<dbReference type="EMBL" id="JADWDC010000004">
    <property type="protein sequence ID" value="MCC0175817.1"/>
    <property type="molecule type" value="Genomic_DNA"/>
</dbReference>
<dbReference type="Gene3D" id="1.10.260.40">
    <property type="entry name" value="lambda repressor-like DNA-binding domains"/>
    <property type="match status" value="1"/>
</dbReference>